<dbReference type="AlphaFoldDB" id="A0A940DFR5"/>
<proteinExistence type="predicted"/>
<dbReference type="Proteomes" id="UP000727857">
    <property type="component" value="Unassembled WGS sequence"/>
</dbReference>
<comment type="caution">
    <text evidence="1">The sequence shown here is derived from an EMBL/GenBank/DDBJ whole genome shotgun (WGS) entry which is preliminary data.</text>
</comment>
<reference evidence="1" key="1">
    <citation type="submission" date="2020-10" db="EMBL/GenBank/DDBJ databases">
        <authorList>
            <person name="Gilroy R."/>
        </authorList>
    </citation>
    <scope>NUCLEOTIDE SEQUENCE</scope>
    <source>
        <strain evidence="1">517</strain>
    </source>
</reference>
<evidence type="ECO:0000313" key="2">
    <source>
        <dbReference type="Proteomes" id="UP000727857"/>
    </source>
</evidence>
<protein>
    <submittedName>
        <fullName evidence="1">Uncharacterized protein</fullName>
    </submittedName>
</protein>
<organism evidence="1 2">
    <name type="scientific">Candidatus Stercoripulliclostridium pullicola</name>
    <dbReference type="NCBI Taxonomy" id="2840953"/>
    <lineage>
        <taxon>Bacteria</taxon>
        <taxon>Bacillati</taxon>
        <taxon>Bacillota</taxon>
        <taxon>Clostridia</taxon>
        <taxon>Eubacteriales</taxon>
        <taxon>Candidatus Stercoripulliclostridium</taxon>
    </lineage>
</organism>
<dbReference type="EMBL" id="JADINF010000029">
    <property type="protein sequence ID" value="MBO8423629.1"/>
    <property type="molecule type" value="Genomic_DNA"/>
</dbReference>
<feature type="non-terminal residue" evidence="1">
    <location>
        <position position="434"/>
    </location>
</feature>
<accession>A0A940DFR5</accession>
<sequence length="434" mass="47138">MEIIKLFSARKRGIAAACACVILIVLAATLCACVLATHGRGEGVAYADNDSSIGAGGGTLNISDVTDYAEGVYGYNGATAGVTLKISAPASATGIYIAYDVDAAGNVDDAVYGSDDWFWAIKGDDVEDSEIPYMKVTGEGSVSREDEGSFFDAEWTAVTTANSIKTLQVTVHINGELNVMCTFDGENPMYANRQVREIDWMSPVPEADKYGNLVEGYRATAGNGSYVFKAKTTFTDRFTSSEFGTGYSGIFYVAIFYTDAALSNEDAGEGGIQPEWNIVKEFTINNVVQLSYVLEFDIADDGYYYYYALDRVGNMSVGALFADKVVIEVDERFTVDVTVGGVTTKLNVQEYMTSYGAEIENNKDKVNTALYEKASSAYGNLMLAFMASDPDVGELYFSFVDNELKEFTDGYKYGADYVVEIINEDLLFGELTVL</sequence>
<dbReference type="PROSITE" id="PS51257">
    <property type="entry name" value="PROKAR_LIPOPROTEIN"/>
    <property type="match status" value="1"/>
</dbReference>
<name>A0A940DFR5_9FIRM</name>
<evidence type="ECO:0000313" key="1">
    <source>
        <dbReference type="EMBL" id="MBO8423629.1"/>
    </source>
</evidence>
<reference evidence="1" key="2">
    <citation type="journal article" date="2021" name="PeerJ">
        <title>Extensive microbial diversity within the chicken gut microbiome revealed by metagenomics and culture.</title>
        <authorList>
            <person name="Gilroy R."/>
            <person name="Ravi A."/>
            <person name="Getino M."/>
            <person name="Pursley I."/>
            <person name="Horton D.L."/>
            <person name="Alikhan N.F."/>
            <person name="Baker D."/>
            <person name="Gharbi K."/>
            <person name="Hall N."/>
            <person name="Watson M."/>
            <person name="Adriaenssens E.M."/>
            <person name="Foster-Nyarko E."/>
            <person name="Jarju S."/>
            <person name="Secka A."/>
            <person name="Antonio M."/>
            <person name="Oren A."/>
            <person name="Chaudhuri R.R."/>
            <person name="La Ragione R."/>
            <person name="Hildebrand F."/>
            <person name="Pallen M.J."/>
        </authorList>
    </citation>
    <scope>NUCLEOTIDE SEQUENCE</scope>
    <source>
        <strain evidence="1">517</strain>
    </source>
</reference>
<gene>
    <name evidence="1" type="ORF">IAB16_01205</name>
</gene>